<keyword evidence="2" id="KW-0238">DNA-binding</keyword>
<keyword evidence="1" id="KW-0805">Transcription regulation</keyword>
<dbReference type="Pfam" id="PF12833">
    <property type="entry name" value="HTH_18"/>
    <property type="match status" value="1"/>
</dbReference>
<reference evidence="5" key="1">
    <citation type="submission" date="2021-03" db="EMBL/GenBank/DDBJ databases">
        <authorList>
            <person name="Lu T."/>
            <person name="Wang Q."/>
            <person name="Han X."/>
        </authorList>
    </citation>
    <scope>NUCLEOTIDE SEQUENCE</scope>
    <source>
        <strain evidence="5">WQ 2009</strain>
    </source>
</reference>
<comment type="caution">
    <text evidence="5">The sequence shown here is derived from an EMBL/GenBank/DDBJ whole genome shotgun (WGS) entry which is preliminary data.</text>
</comment>
<dbReference type="PANTHER" id="PTHR43280:SF32">
    <property type="entry name" value="TRANSCRIPTIONAL REGULATORY PROTEIN"/>
    <property type="match status" value="1"/>
</dbReference>
<organism evidence="5 6">
    <name type="scientific">Rhinopithecimicrobium faecis</name>
    <dbReference type="NCBI Taxonomy" id="2820698"/>
    <lineage>
        <taxon>Bacteria</taxon>
        <taxon>Pseudomonadati</taxon>
        <taxon>Bacteroidota</taxon>
        <taxon>Sphingobacteriia</taxon>
        <taxon>Sphingobacteriales</taxon>
        <taxon>Sphingobacteriaceae</taxon>
        <taxon>Rhinopithecimicrobium</taxon>
    </lineage>
</organism>
<name>A0A8T4HAS1_9SPHI</name>
<evidence type="ECO:0000259" key="4">
    <source>
        <dbReference type="PROSITE" id="PS01124"/>
    </source>
</evidence>
<dbReference type="InterPro" id="IPR018060">
    <property type="entry name" value="HTH_AraC"/>
</dbReference>
<evidence type="ECO:0000313" key="6">
    <source>
        <dbReference type="Proteomes" id="UP000679691"/>
    </source>
</evidence>
<protein>
    <submittedName>
        <fullName evidence="5">AraC family transcriptional regulator</fullName>
    </submittedName>
</protein>
<dbReference type="PRINTS" id="PR00032">
    <property type="entry name" value="HTHARAC"/>
</dbReference>
<dbReference type="Proteomes" id="UP000679691">
    <property type="component" value="Unassembled WGS sequence"/>
</dbReference>
<dbReference type="PANTHER" id="PTHR43280">
    <property type="entry name" value="ARAC-FAMILY TRANSCRIPTIONAL REGULATOR"/>
    <property type="match status" value="1"/>
</dbReference>
<dbReference type="SMART" id="SM00342">
    <property type="entry name" value="HTH_ARAC"/>
    <property type="match status" value="1"/>
</dbReference>
<dbReference type="EMBL" id="JAGKSB010000013">
    <property type="protein sequence ID" value="MBP3944112.1"/>
    <property type="molecule type" value="Genomic_DNA"/>
</dbReference>
<sequence>MKKITSTQDFKRNYYHDIPGEMPWQDTPVQVYPLAQHISFLKLPTALIKIDYHFLLFIESGSMVHQVGNEVHTLEGPTVLYVTAGSIIAVEKIVAPLKGYFILMEDKVMSLVLSNQNALGLITVQSLLKVTENIQQWFNHISFLLYEELTQQTPNPEVAHGLVQALLNKYLQLADTNKIQSRTELLAYQFKQLVYKHFMDHKSPQYYADALHISANYLNRCVKNVFNKNAKILILEIVILNSQLLMWNKDKSIAEISYELNFEDPSYFARLFKKITGQTPSAYQLTILHSLS</sequence>
<dbReference type="AlphaFoldDB" id="A0A8T4HAS1"/>
<accession>A0A8T4HAS1</accession>
<evidence type="ECO:0000256" key="1">
    <source>
        <dbReference type="ARBA" id="ARBA00023015"/>
    </source>
</evidence>
<keyword evidence="3" id="KW-0804">Transcription</keyword>
<gene>
    <name evidence="5" type="ORF">J5U18_11200</name>
</gene>
<dbReference type="InterPro" id="IPR020449">
    <property type="entry name" value="Tscrpt_reg_AraC-type_HTH"/>
</dbReference>
<dbReference type="GO" id="GO:0003700">
    <property type="term" value="F:DNA-binding transcription factor activity"/>
    <property type="evidence" value="ECO:0007669"/>
    <property type="project" value="InterPro"/>
</dbReference>
<dbReference type="RefSeq" id="WP_353547616.1">
    <property type="nucleotide sequence ID" value="NZ_JAGKSB010000013.1"/>
</dbReference>
<dbReference type="SUPFAM" id="SSF46689">
    <property type="entry name" value="Homeodomain-like"/>
    <property type="match status" value="1"/>
</dbReference>
<evidence type="ECO:0000256" key="2">
    <source>
        <dbReference type="ARBA" id="ARBA00023125"/>
    </source>
</evidence>
<proteinExistence type="predicted"/>
<dbReference type="InterPro" id="IPR009057">
    <property type="entry name" value="Homeodomain-like_sf"/>
</dbReference>
<evidence type="ECO:0000256" key="3">
    <source>
        <dbReference type="ARBA" id="ARBA00023163"/>
    </source>
</evidence>
<dbReference type="PROSITE" id="PS01124">
    <property type="entry name" value="HTH_ARAC_FAMILY_2"/>
    <property type="match status" value="1"/>
</dbReference>
<feature type="domain" description="HTH araC/xylS-type" evidence="4">
    <location>
        <begin position="188"/>
        <end position="286"/>
    </location>
</feature>
<keyword evidence="6" id="KW-1185">Reference proteome</keyword>
<dbReference type="Gene3D" id="1.10.10.60">
    <property type="entry name" value="Homeodomain-like"/>
    <property type="match status" value="1"/>
</dbReference>
<evidence type="ECO:0000313" key="5">
    <source>
        <dbReference type="EMBL" id="MBP3944112.1"/>
    </source>
</evidence>
<dbReference type="GO" id="GO:0043565">
    <property type="term" value="F:sequence-specific DNA binding"/>
    <property type="evidence" value="ECO:0007669"/>
    <property type="project" value="InterPro"/>
</dbReference>